<evidence type="ECO:0000256" key="5">
    <source>
        <dbReference type="ARBA" id="ARBA00022741"/>
    </source>
</evidence>
<feature type="domain" description="Aminoacyl-tRNA synthetase class Ia" evidence="12">
    <location>
        <begin position="15"/>
        <end position="226"/>
    </location>
</feature>
<evidence type="ECO:0000256" key="6">
    <source>
        <dbReference type="ARBA" id="ARBA00022840"/>
    </source>
</evidence>
<dbReference type="InterPro" id="IPR025709">
    <property type="entry name" value="Leu_tRNA-synth_edit"/>
</dbReference>
<dbReference type="SUPFAM" id="SSF52374">
    <property type="entry name" value="Nucleotidylyl transferase"/>
    <property type="match status" value="1"/>
</dbReference>
<dbReference type="AlphaFoldDB" id="A0A1F7XJJ4"/>
<evidence type="ECO:0000256" key="8">
    <source>
        <dbReference type="ARBA" id="ARBA00023146"/>
    </source>
</evidence>
<gene>
    <name evidence="15" type="ORF">A2V97_01080</name>
</gene>
<evidence type="ECO:0000259" key="13">
    <source>
        <dbReference type="Pfam" id="PF08264"/>
    </source>
</evidence>
<protein>
    <recommendedName>
        <fullName evidence="2">leucine--tRNA ligase</fullName>
        <ecNumber evidence="2">6.1.1.4</ecNumber>
    </recommendedName>
    <alternativeName>
        <fullName evidence="9">Leucyl-tRNA synthetase</fullName>
    </alternativeName>
</protein>
<evidence type="ECO:0000313" key="16">
    <source>
        <dbReference type="Proteomes" id="UP000177382"/>
    </source>
</evidence>
<evidence type="ECO:0000256" key="9">
    <source>
        <dbReference type="ARBA" id="ARBA00030520"/>
    </source>
</evidence>
<evidence type="ECO:0000256" key="7">
    <source>
        <dbReference type="ARBA" id="ARBA00022917"/>
    </source>
</evidence>
<dbReference type="PANTHER" id="PTHR43740:SF2">
    <property type="entry name" value="LEUCINE--TRNA LIGASE, MITOCHONDRIAL"/>
    <property type="match status" value="1"/>
</dbReference>
<evidence type="ECO:0000256" key="10">
    <source>
        <dbReference type="ARBA" id="ARBA00047469"/>
    </source>
</evidence>
<dbReference type="EMBL" id="MGFX01000006">
    <property type="protein sequence ID" value="OGM15211.1"/>
    <property type="molecule type" value="Genomic_DNA"/>
</dbReference>
<feature type="domain" description="Methionyl/Valyl/Leucyl/Isoleucyl-tRNA synthetase anticodon-binding" evidence="13">
    <location>
        <begin position="649"/>
        <end position="774"/>
    </location>
</feature>
<dbReference type="Gene3D" id="1.10.730.10">
    <property type="entry name" value="Isoleucyl-tRNA Synthetase, Domain 1"/>
    <property type="match status" value="2"/>
</dbReference>
<dbReference type="GO" id="GO:0004823">
    <property type="term" value="F:leucine-tRNA ligase activity"/>
    <property type="evidence" value="ECO:0007669"/>
    <property type="project" value="UniProtKB-EC"/>
</dbReference>
<dbReference type="Pfam" id="PF13603">
    <property type="entry name" value="tRNA-synt_1_2"/>
    <property type="match status" value="1"/>
</dbReference>
<dbReference type="Pfam" id="PF08264">
    <property type="entry name" value="Anticodon_1"/>
    <property type="match status" value="1"/>
</dbReference>
<dbReference type="EC" id="6.1.1.4" evidence="2"/>
<organism evidence="15 16">
    <name type="scientific">Candidatus Woesebacteria bacterium RBG_16_42_24</name>
    <dbReference type="NCBI Taxonomy" id="1802485"/>
    <lineage>
        <taxon>Bacteria</taxon>
        <taxon>Candidatus Woeseibacteriota</taxon>
    </lineage>
</organism>
<dbReference type="Gene3D" id="3.40.50.620">
    <property type="entry name" value="HUPs"/>
    <property type="match status" value="2"/>
</dbReference>
<name>A0A1F7XJJ4_9BACT</name>
<evidence type="ECO:0000256" key="3">
    <source>
        <dbReference type="ARBA" id="ARBA00022490"/>
    </source>
</evidence>
<dbReference type="GO" id="GO:0005829">
    <property type="term" value="C:cytosol"/>
    <property type="evidence" value="ECO:0007669"/>
    <property type="project" value="TreeGrafter"/>
</dbReference>
<keyword evidence="6 11" id="KW-0067">ATP-binding</keyword>
<evidence type="ECO:0000256" key="11">
    <source>
        <dbReference type="RuleBase" id="RU363035"/>
    </source>
</evidence>
<dbReference type="Proteomes" id="UP000177382">
    <property type="component" value="Unassembled WGS sequence"/>
</dbReference>
<dbReference type="InterPro" id="IPR001412">
    <property type="entry name" value="aa-tRNA-synth_I_CS"/>
</dbReference>
<dbReference type="InterPro" id="IPR009080">
    <property type="entry name" value="tRNAsynth_Ia_anticodon-bd"/>
</dbReference>
<dbReference type="CDD" id="cd07958">
    <property type="entry name" value="Anticodon_Ia_Leu_BEm"/>
    <property type="match status" value="1"/>
</dbReference>
<dbReference type="PROSITE" id="PS00178">
    <property type="entry name" value="AA_TRNA_LIGASE_I"/>
    <property type="match status" value="1"/>
</dbReference>
<keyword evidence="8 11" id="KW-0030">Aminoacyl-tRNA synthetase</keyword>
<dbReference type="GO" id="GO:0005524">
    <property type="term" value="F:ATP binding"/>
    <property type="evidence" value="ECO:0007669"/>
    <property type="project" value="UniProtKB-KW"/>
</dbReference>
<evidence type="ECO:0000256" key="2">
    <source>
        <dbReference type="ARBA" id="ARBA00013164"/>
    </source>
</evidence>
<keyword evidence="5 11" id="KW-0547">Nucleotide-binding</keyword>
<dbReference type="InterPro" id="IPR013155">
    <property type="entry name" value="M/V/L/I-tRNA-synth_anticd-bd"/>
</dbReference>
<keyword evidence="4 11" id="KW-0436">Ligase</keyword>
<dbReference type="InterPro" id="IPR009008">
    <property type="entry name" value="Val/Leu/Ile-tRNA-synth_edit"/>
</dbReference>
<dbReference type="Gene3D" id="3.10.20.590">
    <property type="match status" value="1"/>
</dbReference>
<dbReference type="InterPro" id="IPR014729">
    <property type="entry name" value="Rossmann-like_a/b/a_fold"/>
</dbReference>
<keyword evidence="7 11" id="KW-0648">Protein biosynthesis</keyword>
<dbReference type="InterPro" id="IPR002302">
    <property type="entry name" value="Leu-tRNA-ligase"/>
</dbReference>
<dbReference type="GO" id="GO:0002161">
    <property type="term" value="F:aminoacyl-tRNA deacylase activity"/>
    <property type="evidence" value="ECO:0007669"/>
    <property type="project" value="InterPro"/>
</dbReference>
<evidence type="ECO:0000313" key="15">
    <source>
        <dbReference type="EMBL" id="OGM15211.1"/>
    </source>
</evidence>
<evidence type="ECO:0000256" key="4">
    <source>
        <dbReference type="ARBA" id="ARBA00022598"/>
    </source>
</evidence>
<dbReference type="Pfam" id="PF00133">
    <property type="entry name" value="tRNA-synt_1"/>
    <property type="match status" value="2"/>
</dbReference>
<comment type="similarity">
    <text evidence="1 11">Belongs to the class-I aminoacyl-tRNA synthetase family.</text>
</comment>
<dbReference type="FunFam" id="1.10.730.10:FF:000002">
    <property type="entry name" value="Leucine--tRNA ligase"/>
    <property type="match status" value="1"/>
</dbReference>
<sequence>MQNNKQYDPMEIESKWQKIWDEKKIYSPETAKAKKPFYNLMMFPYPSAEGLHVGNTYAFVGADIFGRFTRMQGFDVFEPIGLDGFGIHSENYALKKGEHPESLAKKTKERFYKQLHIIGNSFDWTKTLETYDIDYYRWTQWIFVRMFKEGLAYRKKAKVNWCPSCRTVLADEQVIAGNCERCSSHVSEKELDQWFFRQATGVRPNGTLYPDSLLANLDKIDWSEKVKIAQRNWIGRSEGTLIKFELIGITGQADNKHTLEVFTTRPDTLNAATFIVISPEVAKKWINIGWKTSDDIRKYIDYAINKRGEVNRDAERKKSGIFAEFFAINPLTEEKIPVWVSEYVLADYATGSIMGVPAHDEHDREFAQKFDLPILNKKPEKSLWRKIEEEGWGKLHVVYHLRDWLVSRQRYWGPPIPMIFCESCAKEAKGEREDMPGWYSVDEKDLPVKLPFVENYQPRGTGVSPLAQDAAFYKVKCPGCRKDARRETDVSDTFLDSAWYYLRYPSIGVKDHAWDPEITRKWLPVNMYIGGAEHSVLHLLYSRFLTMVFKDWGLTDFEEPFTRFYAHGLLIKEGAKISKSKGNIIVPDQYIEKYGADTLRLYLMFLGPYDAGGDFRDTGIEGVRKFLNRVWILCIKHKDFILEDEKDAKEILVKMHQTIKKVSKDIENLRYNTAISAIMEFVNLLTKKAQGKIKRAKNIRCAEWDEALKTLLLLLAPFTPHLTEEIWTEYLGEKFSIHTTPWPKFNPEFVKEEELTLIIQINGKKRGELRLDRETGNDATKVDELSKANVKVAKWLEGKAVKKTVFVAGRLINFVI</sequence>
<keyword evidence="3" id="KW-0963">Cytoplasm</keyword>
<evidence type="ECO:0000256" key="1">
    <source>
        <dbReference type="ARBA" id="ARBA00005594"/>
    </source>
</evidence>
<accession>A0A1F7XJJ4</accession>
<dbReference type="InterPro" id="IPR002300">
    <property type="entry name" value="aa-tRNA-synth_Ia"/>
</dbReference>
<evidence type="ECO:0000259" key="12">
    <source>
        <dbReference type="Pfam" id="PF00133"/>
    </source>
</evidence>
<dbReference type="PRINTS" id="PR00985">
    <property type="entry name" value="TRNASYNTHLEU"/>
</dbReference>
<reference evidence="15 16" key="1">
    <citation type="journal article" date="2016" name="Nat. Commun.">
        <title>Thousands of microbial genomes shed light on interconnected biogeochemical processes in an aquifer system.</title>
        <authorList>
            <person name="Anantharaman K."/>
            <person name="Brown C.T."/>
            <person name="Hug L.A."/>
            <person name="Sharon I."/>
            <person name="Castelle C.J."/>
            <person name="Probst A.J."/>
            <person name="Thomas B.C."/>
            <person name="Singh A."/>
            <person name="Wilkins M.J."/>
            <person name="Karaoz U."/>
            <person name="Brodie E.L."/>
            <person name="Williams K.H."/>
            <person name="Hubbard S.S."/>
            <person name="Banfield J.F."/>
        </authorList>
    </citation>
    <scope>NUCLEOTIDE SEQUENCE [LARGE SCALE GENOMIC DNA]</scope>
</reference>
<feature type="domain" description="Leucyl-tRNA synthetase editing" evidence="14">
    <location>
        <begin position="231"/>
        <end position="375"/>
    </location>
</feature>
<proteinExistence type="inferred from homology"/>
<dbReference type="STRING" id="1802485.A2V97_01080"/>
<dbReference type="GO" id="GO:0006429">
    <property type="term" value="P:leucyl-tRNA aminoacylation"/>
    <property type="evidence" value="ECO:0007669"/>
    <property type="project" value="InterPro"/>
</dbReference>
<comment type="caution">
    <text evidence="15">The sequence shown here is derived from an EMBL/GenBank/DDBJ whole genome shotgun (WGS) entry which is preliminary data.</text>
</comment>
<dbReference type="PANTHER" id="PTHR43740">
    <property type="entry name" value="LEUCYL-TRNA SYNTHETASE"/>
    <property type="match status" value="1"/>
</dbReference>
<comment type="catalytic activity">
    <reaction evidence="10">
        <text>tRNA(Leu) + L-leucine + ATP = L-leucyl-tRNA(Leu) + AMP + diphosphate</text>
        <dbReference type="Rhea" id="RHEA:11688"/>
        <dbReference type="Rhea" id="RHEA-COMP:9613"/>
        <dbReference type="Rhea" id="RHEA-COMP:9622"/>
        <dbReference type="ChEBI" id="CHEBI:30616"/>
        <dbReference type="ChEBI" id="CHEBI:33019"/>
        <dbReference type="ChEBI" id="CHEBI:57427"/>
        <dbReference type="ChEBI" id="CHEBI:78442"/>
        <dbReference type="ChEBI" id="CHEBI:78494"/>
        <dbReference type="ChEBI" id="CHEBI:456215"/>
        <dbReference type="EC" id="6.1.1.4"/>
    </reaction>
</comment>
<evidence type="ECO:0000259" key="14">
    <source>
        <dbReference type="Pfam" id="PF13603"/>
    </source>
</evidence>
<dbReference type="SUPFAM" id="SSF50677">
    <property type="entry name" value="ValRS/IleRS/LeuRS editing domain"/>
    <property type="match status" value="1"/>
</dbReference>
<dbReference type="CDD" id="cd00812">
    <property type="entry name" value="LeuRS_core"/>
    <property type="match status" value="1"/>
</dbReference>
<feature type="domain" description="Aminoacyl-tRNA synthetase class Ia" evidence="12">
    <location>
        <begin position="396"/>
        <end position="606"/>
    </location>
</feature>
<dbReference type="SUPFAM" id="SSF47323">
    <property type="entry name" value="Anticodon-binding domain of a subclass of class I aminoacyl-tRNA synthetases"/>
    <property type="match status" value="1"/>
</dbReference>